<dbReference type="InterPro" id="IPR051278">
    <property type="entry name" value="HdrB/HdrD_reductase"/>
</dbReference>
<dbReference type="InterPro" id="IPR004017">
    <property type="entry name" value="Cys_rich_dom"/>
</dbReference>
<feature type="non-terminal residue" evidence="3">
    <location>
        <position position="1"/>
    </location>
</feature>
<feature type="domain" description="Cysteine-rich" evidence="2">
    <location>
        <begin position="144"/>
        <end position="231"/>
    </location>
</feature>
<accession>X1SHT2</accession>
<sequence>SGKATGSAYSESLTAVFEALQVSYDELEDWNCCGATMYMGIDAHKSFAMATRNLALAERQGKNGDTPPTLVPPCAACYTVLNKTKDYLATYQDRKADILTALKAVGLSYHAKVQVRHPLDVLVNDIGLDNISRKVKRPLEGWRVASYYGCLLLRPYATFDDPYAPTSMDNLMAALGATPVEWSSKTRCCGASLSGTIESVALRLSQNILAEALEKGAQMVVTACPFCQFNLECFQNQMPPFNGSDRKIPVAFFTQLLGLALGLSK</sequence>
<dbReference type="GO" id="GO:0016491">
    <property type="term" value="F:oxidoreductase activity"/>
    <property type="evidence" value="ECO:0007669"/>
    <property type="project" value="UniProtKB-KW"/>
</dbReference>
<evidence type="ECO:0000256" key="1">
    <source>
        <dbReference type="ARBA" id="ARBA00023002"/>
    </source>
</evidence>
<name>X1SHT2_9ZZZZ</name>
<evidence type="ECO:0000259" key="2">
    <source>
        <dbReference type="Pfam" id="PF02754"/>
    </source>
</evidence>
<gene>
    <name evidence="3" type="ORF">S12H4_38474</name>
</gene>
<dbReference type="AlphaFoldDB" id="X1SHT2"/>
<comment type="caution">
    <text evidence="3">The sequence shown here is derived from an EMBL/GenBank/DDBJ whole genome shotgun (WGS) entry which is preliminary data.</text>
</comment>
<evidence type="ECO:0000313" key="3">
    <source>
        <dbReference type="EMBL" id="GAI92503.1"/>
    </source>
</evidence>
<feature type="domain" description="Cysteine-rich" evidence="2">
    <location>
        <begin position="8"/>
        <end position="81"/>
    </location>
</feature>
<feature type="non-terminal residue" evidence="3">
    <location>
        <position position="265"/>
    </location>
</feature>
<dbReference type="Gene3D" id="1.20.1050.140">
    <property type="match status" value="1"/>
</dbReference>
<dbReference type="Pfam" id="PF02754">
    <property type="entry name" value="CCG"/>
    <property type="match status" value="2"/>
</dbReference>
<organism evidence="3">
    <name type="scientific">marine sediment metagenome</name>
    <dbReference type="NCBI Taxonomy" id="412755"/>
    <lineage>
        <taxon>unclassified sequences</taxon>
        <taxon>metagenomes</taxon>
        <taxon>ecological metagenomes</taxon>
    </lineage>
</organism>
<proteinExistence type="predicted"/>
<reference evidence="3" key="1">
    <citation type="journal article" date="2014" name="Front. Microbiol.">
        <title>High frequency of phylogenetically diverse reductive dehalogenase-homologous genes in deep subseafloor sedimentary metagenomes.</title>
        <authorList>
            <person name="Kawai M."/>
            <person name="Futagami T."/>
            <person name="Toyoda A."/>
            <person name="Takaki Y."/>
            <person name="Nishi S."/>
            <person name="Hori S."/>
            <person name="Arai W."/>
            <person name="Tsubouchi T."/>
            <person name="Morono Y."/>
            <person name="Uchiyama I."/>
            <person name="Ito T."/>
            <person name="Fujiyama A."/>
            <person name="Inagaki F."/>
            <person name="Takami H."/>
        </authorList>
    </citation>
    <scope>NUCLEOTIDE SEQUENCE</scope>
    <source>
        <strain evidence="3">Expedition CK06-06</strain>
    </source>
</reference>
<protein>
    <recommendedName>
        <fullName evidence="2">Cysteine-rich domain-containing protein</fullName>
    </recommendedName>
</protein>
<dbReference type="PANTHER" id="PTHR42947:SF1">
    <property type="entry name" value="COB--COM HETERODISULFIDE REDUCTASE SUBUNIT B 1"/>
    <property type="match status" value="1"/>
</dbReference>
<keyword evidence="1" id="KW-0560">Oxidoreductase</keyword>
<dbReference type="PANTHER" id="PTHR42947">
    <property type="entry name" value="COB--COM HETERODISULFIDE REDUCTASE SUBUNIT B 1"/>
    <property type="match status" value="1"/>
</dbReference>
<dbReference type="EMBL" id="BARW01023162">
    <property type="protein sequence ID" value="GAI92503.1"/>
    <property type="molecule type" value="Genomic_DNA"/>
</dbReference>